<dbReference type="Proteomes" id="UP000000441">
    <property type="component" value="Chromosome"/>
</dbReference>
<evidence type="ECO:0000313" key="1">
    <source>
        <dbReference type="EMBL" id="ACM15674.1"/>
    </source>
</evidence>
<dbReference type="KEGG" id="bcq:BCQ_5274"/>
<name>B9ISY6_BACCQ</name>
<accession>B9ISY6</accession>
<proteinExistence type="predicted"/>
<dbReference type="AlphaFoldDB" id="B9ISY6"/>
<evidence type="ECO:0000313" key="2">
    <source>
        <dbReference type="Proteomes" id="UP000000441"/>
    </source>
</evidence>
<organism evidence="1 2">
    <name type="scientific">Bacillus cereus (strain Q1)</name>
    <dbReference type="NCBI Taxonomy" id="361100"/>
    <lineage>
        <taxon>Bacteria</taxon>
        <taxon>Bacillati</taxon>
        <taxon>Bacillota</taxon>
        <taxon>Bacilli</taxon>
        <taxon>Bacillales</taxon>
        <taxon>Bacillaceae</taxon>
        <taxon>Bacillus</taxon>
        <taxon>Bacillus cereus group</taxon>
    </lineage>
</organism>
<gene>
    <name evidence="1" type="ordered locus">BCQ_5274</name>
</gene>
<sequence length="105" mass="12384">MMFVSKRLSVIFGEFKTVVIGYFTIVDYKQVKEHFLKEIIVFKRTLADQLENDELLVTLDVLEAEMRLSNPRIPVIRGMLANLETYSELKEFKLRLMGYYNIKNS</sequence>
<protein>
    <submittedName>
        <fullName evidence="1">Transcriptional regulator, TetR family</fullName>
    </submittedName>
</protein>
<dbReference type="EMBL" id="CP000227">
    <property type="protein sequence ID" value="ACM15674.1"/>
    <property type="molecule type" value="Genomic_DNA"/>
</dbReference>
<reference evidence="1 2" key="1">
    <citation type="journal article" date="2009" name="J. Bacteriol.">
        <title>Complete genome sequence of the extremophilic Bacillus cereus strain Q1 with industrial applications.</title>
        <authorList>
            <person name="Xiong Z."/>
            <person name="Jiang Y."/>
            <person name="Qi D."/>
            <person name="Lu H."/>
            <person name="Yang F."/>
            <person name="Yang J."/>
            <person name="Chen L."/>
            <person name="Sun L."/>
            <person name="Xu X."/>
            <person name="Xue Y."/>
            <person name="Zhu Y."/>
            <person name="Jin Q."/>
        </authorList>
    </citation>
    <scope>NUCLEOTIDE SEQUENCE [LARGE SCALE GENOMIC DNA]</scope>
    <source>
        <strain evidence="1 2">Q1</strain>
    </source>
</reference>
<dbReference type="HOGENOM" id="CLU_2231073_0_0_9"/>